<dbReference type="Proteomes" id="UP000182660">
    <property type="component" value="Unassembled WGS sequence"/>
</dbReference>
<reference evidence="2 3" key="1">
    <citation type="submission" date="2016-11" db="EMBL/GenBank/DDBJ databases">
        <authorList>
            <person name="Klemetsen T."/>
        </authorList>
    </citation>
    <scope>NUCLEOTIDE SEQUENCE [LARGE SCALE GENOMIC DNA]</scope>
    <source>
        <strain evidence="2">MT 2528</strain>
    </source>
</reference>
<keyword evidence="2" id="KW-0489">Methyltransferase</keyword>
<comment type="caution">
    <text evidence="2">The sequence shown here is derived from an EMBL/GenBank/DDBJ whole genome shotgun (WGS) entry which is preliminary data.</text>
</comment>
<protein>
    <submittedName>
        <fullName evidence="2">Ribosomal RNA small subunit methyltransferase F-16S rRNA m5C1407 methyltransferase-rRNA (Cytosine-C(5)-)-methyltransferase rsmF</fullName>
    </submittedName>
</protein>
<feature type="transmembrane region" description="Helical" evidence="1">
    <location>
        <begin position="20"/>
        <end position="37"/>
    </location>
</feature>
<dbReference type="GO" id="GO:0008168">
    <property type="term" value="F:methyltransferase activity"/>
    <property type="evidence" value="ECO:0007669"/>
    <property type="project" value="UniProtKB-KW"/>
</dbReference>
<keyword evidence="2" id="KW-0808">Transferase</keyword>
<organism evidence="2 3">
    <name type="scientific">Moritella viscosa</name>
    <dbReference type="NCBI Taxonomy" id="80854"/>
    <lineage>
        <taxon>Bacteria</taxon>
        <taxon>Pseudomonadati</taxon>
        <taxon>Pseudomonadota</taxon>
        <taxon>Gammaproteobacteria</taxon>
        <taxon>Alteromonadales</taxon>
        <taxon>Moritellaceae</taxon>
        <taxon>Moritella</taxon>
    </lineage>
</organism>
<proteinExistence type="predicted"/>
<sequence length="73" mass="8291">MESMKVSFDSKTFWRNTVQVLLLGYFVCVVFAIIISNDFEMVIANLTDPILWLFPFLIAPVIGFVRASKNSGE</sequence>
<accession>A0ABY1HIA7</accession>
<dbReference type="GO" id="GO:0032259">
    <property type="term" value="P:methylation"/>
    <property type="evidence" value="ECO:0007669"/>
    <property type="project" value="UniProtKB-KW"/>
</dbReference>
<name>A0ABY1HIA7_9GAMM</name>
<keyword evidence="1" id="KW-0472">Membrane</keyword>
<keyword evidence="3" id="KW-1185">Reference proteome</keyword>
<evidence type="ECO:0000256" key="1">
    <source>
        <dbReference type="SAM" id="Phobius"/>
    </source>
</evidence>
<keyword evidence="1" id="KW-1133">Transmembrane helix</keyword>
<gene>
    <name evidence="2" type="ORF">MT2528_4049</name>
</gene>
<evidence type="ECO:0000313" key="3">
    <source>
        <dbReference type="Proteomes" id="UP000182660"/>
    </source>
</evidence>
<feature type="transmembrane region" description="Helical" evidence="1">
    <location>
        <begin position="49"/>
        <end position="67"/>
    </location>
</feature>
<dbReference type="EMBL" id="FPLJ01000100">
    <property type="protein sequence ID" value="SGZ00563.1"/>
    <property type="molecule type" value="Genomic_DNA"/>
</dbReference>
<evidence type="ECO:0000313" key="2">
    <source>
        <dbReference type="EMBL" id="SGZ00563.1"/>
    </source>
</evidence>
<keyword evidence="1" id="KW-0812">Transmembrane</keyword>